<feature type="transmembrane region" description="Helical" evidence="1">
    <location>
        <begin position="415"/>
        <end position="436"/>
    </location>
</feature>
<organism evidence="2 3">
    <name type="scientific">Desulforapulum autotrophicum (strain ATCC 43914 / DSM 3382 / VKM B-1955 / HRM2)</name>
    <name type="common">Desulfobacterium autotrophicum</name>
    <dbReference type="NCBI Taxonomy" id="177437"/>
    <lineage>
        <taxon>Bacteria</taxon>
        <taxon>Pseudomonadati</taxon>
        <taxon>Thermodesulfobacteriota</taxon>
        <taxon>Desulfobacteria</taxon>
        <taxon>Desulfobacterales</taxon>
        <taxon>Desulfobacteraceae</taxon>
        <taxon>Desulforapulum</taxon>
    </lineage>
</organism>
<accession>C0QK49</accession>
<dbReference type="HOGENOM" id="CLU_541560_0_0_7"/>
<dbReference type="AlphaFoldDB" id="C0QK49"/>
<dbReference type="eggNOG" id="ENOG503321J">
    <property type="taxonomic scope" value="Bacteria"/>
</dbReference>
<dbReference type="InterPro" id="IPR045691">
    <property type="entry name" value="DUF6056"/>
</dbReference>
<feature type="transmembrane region" description="Helical" evidence="1">
    <location>
        <begin position="390"/>
        <end position="408"/>
    </location>
</feature>
<evidence type="ECO:0000313" key="3">
    <source>
        <dbReference type="Proteomes" id="UP000000442"/>
    </source>
</evidence>
<feature type="transmembrane region" description="Helical" evidence="1">
    <location>
        <begin position="311"/>
        <end position="331"/>
    </location>
</feature>
<protein>
    <recommendedName>
        <fullName evidence="4">Glycosyltransferase RgtA/B/C/D-like domain-containing protein</fullName>
    </recommendedName>
</protein>
<keyword evidence="1" id="KW-1133">Transmembrane helix</keyword>
<feature type="transmembrane region" description="Helical" evidence="1">
    <location>
        <begin position="226"/>
        <end position="243"/>
    </location>
</feature>
<feature type="transmembrane region" description="Helical" evidence="1">
    <location>
        <begin position="96"/>
        <end position="115"/>
    </location>
</feature>
<evidence type="ECO:0008006" key="4">
    <source>
        <dbReference type="Google" id="ProtNLM"/>
    </source>
</evidence>
<evidence type="ECO:0000313" key="2">
    <source>
        <dbReference type="EMBL" id="ACN16075.1"/>
    </source>
</evidence>
<feature type="transmembrane region" description="Helical" evidence="1">
    <location>
        <begin position="337"/>
        <end position="358"/>
    </location>
</feature>
<feature type="transmembrane region" description="Helical" evidence="1">
    <location>
        <begin position="283"/>
        <end position="299"/>
    </location>
</feature>
<dbReference type="EMBL" id="CP001087">
    <property type="protein sequence ID" value="ACN16075.1"/>
    <property type="molecule type" value="Genomic_DNA"/>
</dbReference>
<reference evidence="2 3" key="1">
    <citation type="journal article" date="2009" name="Environ. Microbiol.">
        <title>Genome sequence of Desulfobacterium autotrophicum HRM2, a marine sulfate reducer oxidizing organic carbon completely to carbon dioxide.</title>
        <authorList>
            <person name="Strittmatter A.W."/>
            <person name="Liesegang H."/>
            <person name="Rabus R."/>
            <person name="Decker I."/>
            <person name="Amann J."/>
            <person name="Andres S."/>
            <person name="Henne A."/>
            <person name="Fricke W.F."/>
            <person name="Martinez-Arias R."/>
            <person name="Bartels D."/>
            <person name="Goesmann A."/>
            <person name="Krause L."/>
            <person name="Puehler A."/>
            <person name="Klenk H.P."/>
            <person name="Richter M."/>
            <person name="Schuler M."/>
            <person name="Gloeckner F.O."/>
            <person name="Meyerdierks A."/>
            <person name="Gottschalk G."/>
            <person name="Amann R."/>
        </authorList>
    </citation>
    <scope>NUCLEOTIDE SEQUENCE [LARGE SCALE GENOMIC DNA]</scope>
    <source>
        <strain evidence="3">ATCC 43914 / DSM 3382 / HRM2</strain>
    </source>
</reference>
<keyword evidence="3" id="KW-1185">Reference proteome</keyword>
<feature type="transmembrane region" description="Helical" evidence="1">
    <location>
        <begin position="184"/>
        <end position="214"/>
    </location>
</feature>
<gene>
    <name evidence="2" type="ordered locus">HRM2_29920</name>
</gene>
<dbReference type="KEGG" id="dat:HRM2_29920"/>
<feature type="transmembrane region" description="Helical" evidence="1">
    <location>
        <begin position="12"/>
        <end position="32"/>
    </location>
</feature>
<keyword evidence="1" id="KW-0812">Transmembrane</keyword>
<proteinExistence type="predicted"/>
<name>C0QK49_DESAH</name>
<feature type="transmembrane region" description="Helical" evidence="1">
    <location>
        <begin position="149"/>
        <end position="172"/>
    </location>
</feature>
<evidence type="ECO:0000256" key="1">
    <source>
        <dbReference type="SAM" id="Phobius"/>
    </source>
</evidence>
<dbReference type="Proteomes" id="UP000000442">
    <property type="component" value="Chromosome"/>
</dbReference>
<keyword evidence="1" id="KW-0472">Membrane</keyword>
<sequence length="503" mass="58786">MIMSIQQKINRKHIISFIVVGLIILLQNYFIVMSHDDFGYGSLTYGSGFPGFPDFNFEHNQYSFFDILTYLKWHYFGWGGRVIPYFFLTSFLRFDLIFFKIAQSIIVFSVLIMLARINRKEKEPFDVETLVISSSMYGLISLKIMRESVFWPSASVGYLWTSVLAIFLIHFWLKDEPIVFIKKIIFVILFFIGGCSQEQVGLALISFMLMYTIVQVFTKKKIHLEKIFYILSSIMGFVILLISPGNKARMSHPSAVEFFKLPFVERTLTRLDQQIDLLFNEKTLLFITVFLFSLMLISLRNTKSRKGNSRLNLTMPSVYIFAIIMYSYVILNKNIDIPKILFCFLIIMTGYTLFVDLLESKNPCYISLVVGILASHFSLIVTLLTGERTLLPTIILIIVFSIYVLRLVNYSLNKGIMSALVLSALLNTSHIVLGYYNNYPIHMYNHNRLKKYSEISVYQDVTNIDLKKFDDRFIDCAPWVCDYQQWWIKKYYLLPMQVEIKYE</sequence>
<dbReference type="STRING" id="177437.HRM2_29920"/>
<dbReference type="Pfam" id="PF19528">
    <property type="entry name" value="DUF6056"/>
    <property type="match status" value="1"/>
</dbReference>
<feature type="transmembrane region" description="Helical" evidence="1">
    <location>
        <begin position="365"/>
        <end position="384"/>
    </location>
</feature>